<feature type="region of interest" description="Disordered" evidence="1">
    <location>
        <begin position="1"/>
        <end position="39"/>
    </location>
</feature>
<evidence type="ECO:0000313" key="2">
    <source>
        <dbReference type="EMBL" id="OHF01049.1"/>
    </source>
</evidence>
<comment type="caution">
    <text evidence="2">The sequence shown here is derived from an EMBL/GenBank/DDBJ whole genome shotgun (WGS) entry which is preliminary data.</text>
</comment>
<proteinExistence type="predicted"/>
<dbReference type="GeneID" id="34556775"/>
<accession>A0A1G4BI06</accession>
<dbReference type="RefSeq" id="XP_022478191.1">
    <property type="nucleotide sequence ID" value="XM_022615265.1"/>
</dbReference>
<evidence type="ECO:0000313" key="3">
    <source>
        <dbReference type="Proteomes" id="UP000176998"/>
    </source>
</evidence>
<evidence type="ECO:0000256" key="1">
    <source>
        <dbReference type="SAM" id="MobiDB-lite"/>
    </source>
</evidence>
<sequence length="74" mass="8303">MFNPKAMAPRQTPVKSSDEAVEGHPEQDDPRGPDNLLKDSKRRLREILARQLGHGIADLREFSAPNRLSTVGQR</sequence>
<gene>
    <name evidence="2" type="ORF">CORC01_03616</name>
</gene>
<dbReference type="Proteomes" id="UP000176998">
    <property type="component" value="Unassembled WGS sequence"/>
</dbReference>
<keyword evidence="3" id="KW-1185">Reference proteome</keyword>
<feature type="compositionally biased region" description="Basic and acidic residues" evidence="1">
    <location>
        <begin position="16"/>
        <end position="39"/>
    </location>
</feature>
<name>A0A1G4BI06_9PEZI</name>
<protein>
    <submittedName>
        <fullName evidence="2">Uncharacterized protein</fullName>
    </submittedName>
</protein>
<reference evidence="2 3" key="1">
    <citation type="submission" date="2016-09" db="EMBL/GenBank/DDBJ databases">
        <authorList>
            <person name="Capua I."/>
            <person name="De Benedictis P."/>
            <person name="Joannis T."/>
            <person name="Lombin L.H."/>
            <person name="Cattoli G."/>
        </authorList>
    </citation>
    <scope>NUCLEOTIDE SEQUENCE [LARGE SCALE GENOMIC DNA]</scope>
    <source>
        <strain evidence="2 3">IMI 309357</strain>
    </source>
</reference>
<dbReference type="AlphaFoldDB" id="A0A1G4BI06"/>
<dbReference type="EMBL" id="MJBS01000022">
    <property type="protein sequence ID" value="OHF01049.1"/>
    <property type="molecule type" value="Genomic_DNA"/>
</dbReference>
<organism evidence="2 3">
    <name type="scientific">Colletotrichum orchidophilum</name>
    <dbReference type="NCBI Taxonomy" id="1209926"/>
    <lineage>
        <taxon>Eukaryota</taxon>
        <taxon>Fungi</taxon>
        <taxon>Dikarya</taxon>
        <taxon>Ascomycota</taxon>
        <taxon>Pezizomycotina</taxon>
        <taxon>Sordariomycetes</taxon>
        <taxon>Hypocreomycetidae</taxon>
        <taxon>Glomerellales</taxon>
        <taxon>Glomerellaceae</taxon>
        <taxon>Colletotrichum</taxon>
    </lineage>
</organism>